<keyword evidence="1" id="KW-0812">Transmembrane</keyword>
<name>A0A061FYF4_THECC</name>
<sequence>MMMTTKVQIFFSYQWDFQPCCSSWLGDFSSMQVAKLFADRLMCFSVFCIVLAWCSLLGALCWFLLTSLDFFARCSMPVSVRTVGFFVELVAKQKIKGTPWADPCRRECCHMTPLTFPLLVLTSCCKFFLLPSFELFLAFWRIS</sequence>
<feature type="transmembrane region" description="Helical" evidence="1">
    <location>
        <begin position="41"/>
        <end position="65"/>
    </location>
</feature>
<dbReference type="HOGENOM" id="CLU_1809694_0_0_1"/>
<protein>
    <submittedName>
        <fullName evidence="2">Uncharacterized protein</fullName>
    </submittedName>
</protein>
<evidence type="ECO:0000313" key="3">
    <source>
        <dbReference type="Proteomes" id="UP000026915"/>
    </source>
</evidence>
<dbReference type="Proteomes" id="UP000026915">
    <property type="component" value="Chromosome 10"/>
</dbReference>
<dbReference type="Gramene" id="EOY19829">
    <property type="protein sequence ID" value="EOY19829"/>
    <property type="gene ID" value="TCM_045189"/>
</dbReference>
<gene>
    <name evidence="2" type="ORF">TCM_045189</name>
</gene>
<evidence type="ECO:0000313" key="2">
    <source>
        <dbReference type="EMBL" id="EOY19829.1"/>
    </source>
</evidence>
<reference evidence="2 3" key="1">
    <citation type="journal article" date="2013" name="Genome Biol.">
        <title>The genome sequence of the most widely cultivated cacao type and its use to identify candidate genes regulating pod color.</title>
        <authorList>
            <person name="Motamayor J.C."/>
            <person name="Mockaitis K."/>
            <person name="Schmutz J."/>
            <person name="Haiminen N."/>
            <person name="Iii D.L."/>
            <person name="Cornejo O."/>
            <person name="Findley S.D."/>
            <person name="Zheng P."/>
            <person name="Utro F."/>
            <person name="Royaert S."/>
            <person name="Saski C."/>
            <person name="Jenkins J."/>
            <person name="Podicheti R."/>
            <person name="Zhao M."/>
            <person name="Scheffler B.E."/>
            <person name="Stack J.C."/>
            <person name="Feltus F.A."/>
            <person name="Mustiga G.M."/>
            <person name="Amores F."/>
            <person name="Phillips W."/>
            <person name="Marelli J.P."/>
            <person name="May G.D."/>
            <person name="Shapiro H."/>
            <person name="Ma J."/>
            <person name="Bustamante C.D."/>
            <person name="Schnell R.J."/>
            <person name="Main D."/>
            <person name="Gilbert D."/>
            <person name="Parida L."/>
            <person name="Kuhn D.N."/>
        </authorList>
    </citation>
    <scope>NUCLEOTIDE SEQUENCE [LARGE SCALE GENOMIC DNA]</scope>
    <source>
        <strain evidence="3">cv. Matina 1-6</strain>
    </source>
</reference>
<organism evidence="2 3">
    <name type="scientific">Theobroma cacao</name>
    <name type="common">Cacao</name>
    <name type="synonym">Cocoa</name>
    <dbReference type="NCBI Taxonomy" id="3641"/>
    <lineage>
        <taxon>Eukaryota</taxon>
        <taxon>Viridiplantae</taxon>
        <taxon>Streptophyta</taxon>
        <taxon>Embryophyta</taxon>
        <taxon>Tracheophyta</taxon>
        <taxon>Spermatophyta</taxon>
        <taxon>Magnoliopsida</taxon>
        <taxon>eudicotyledons</taxon>
        <taxon>Gunneridae</taxon>
        <taxon>Pentapetalae</taxon>
        <taxon>rosids</taxon>
        <taxon>malvids</taxon>
        <taxon>Malvales</taxon>
        <taxon>Malvaceae</taxon>
        <taxon>Byttnerioideae</taxon>
        <taxon>Theobroma</taxon>
    </lineage>
</organism>
<dbReference type="EMBL" id="CM001888">
    <property type="protein sequence ID" value="EOY19829.1"/>
    <property type="molecule type" value="Genomic_DNA"/>
</dbReference>
<dbReference type="InParanoid" id="A0A061FYF4"/>
<keyword evidence="1" id="KW-0472">Membrane</keyword>
<accession>A0A061FYF4</accession>
<dbReference type="AlphaFoldDB" id="A0A061FYF4"/>
<evidence type="ECO:0000256" key="1">
    <source>
        <dbReference type="SAM" id="Phobius"/>
    </source>
</evidence>
<keyword evidence="3" id="KW-1185">Reference proteome</keyword>
<proteinExistence type="predicted"/>
<feature type="transmembrane region" description="Helical" evidence="1">
    <location>
        <begin position="116"/>
        <end position="140"/>
    </location>
</feature>
<keyword evidence="1" id="KW-1133">Transmembrane helix</keyword>